<name>A0AAI8VZ30_9PEZI</name>
<evidence type="ECO:0000313" key="2">
    <source>
        <dbReference type="Proteomes" id="UP001295740"/>
    </source>
</evidence>
<accession>A0AAI8VZ30</accession>
<organism evidence="1 2">
    <name type="scientific">Anthostomella pinea</name>
    <dbReference type="NCBI Taxonomy" id="933095"/>
    <lineage>
        <taxon>Eukaryota</taxon>
        <taxon>Fungi</taxon>
        <taxon>Dikarya</taxon>
        <taxon>Ascomycota</taxon>
        <taxon>Pezizomycotina</taxon>
        <taxon>Sordariomycetes</taxon>
        <taxon>Xylariomycetidae</taxon>
        <taxon>Xylariales</taxon>
        <taxon>Xylariaceae</taxon>
        <taxon>Anthostomella</taxon>
    </lineage>
</organism>
<dbReference type="Proteomes" id="UP001295740">
    <property type="component" value="Unassembled WGS sequence"/>
</dbReference>
<dbReference type="EMBL" id="CAUWAG010000020">
    <property type="protein sequence ID" value="CAJ2513245.1"/>
    <property type="molecule type" value="Genomic_DNA"/>
</dbReference>
<protein>
    <submittedName>
        <fullName evidence="1">Uu.00g013640.m01.CDS01</fullName>
    </submittedName>
</protein>
<reference evidence="1" key="1">
    <citation type="submission" date="2023-10" db="EMBL/GenBank/DDBJ databases">
        <authorList>
            <person name="Hackl T."/>
        </authorList>
    </citation>
    <scope>NUCLEOTIDE SEQUENCE</scope>
</reference>
<proteinExistence type="predicted"/>
<gene>
    <name evidence="1" type="ORF">KHLLAP_LOCUS13713</name>
</gene>
<keyword evidence="2" id="KW-1185">Reference proteome</keyword>
<sequence length="97" mass="10459">MVLKLGKLSLELRLLKALGPLVNCSLIFVVEGVRGNGLVVREFVLFRGCASYMGADDEDTGHGDRLRTGHDDSVLIYALFGLFGSCSADSHRESESG</sequence>
<evidence type="ECO:0000313" key="1">
    <source>
        <dbReference type="EMBL" id="CAJ2513245.1"/>
    </source>
</evidence>
<dbReference type="AlphaFoldDB" id="A0AAI8VZ30"/>
<comment type="caution">
    <text evidence="1">The sequence shown here is derived from an EMBL/GenBank/DDBJ whole genome shotgun (WGS) entry which is preliminary data.</text>
</comment>